<comment type="function">
    <text evidence="12">Catalyzes the attachment of serine to tRNA(Ser). Is also able to aminoacylate tRNA(Sec) with serine, to form the misacylated tRNA L-seryl-tRNA(Sec), which will be further converted into selenocysteinyl-tRNA(Sec).</text>
</comment>
<feature type="region of interest" description="Disordered" evidence="16">
    <location>
        <begin position="107"/>
        <end position="134"/>
    </location>
</feature>
<dbReference type="GO" id="GO:0006434">
    <property type="term" value="P:seryl-tRNA aminoacylation"/>
    <property type="evidence" value="ECO:0007669"/>
    <property type="project" value="UniProtKB-UniRule"/>
</dbReference>
<evidence type="ECO:0000256" key="6">
    <source>
        <dbReference type="ARBA" id="ARBA00022741"/>
    </source>
</evidence>
<keyword evidence="6 12" id="KW-0547">Nucleotide-binding</keyword>
<evidence type="ECO:0000256" key="10">
    <source>
        <dbReference type="ARBA" id="ARBA00047929"/>
    </source>
</evidence>
<dbReference type="PRINTS" id="PR00981">
    <property type="entry name" value="TRNASYNTHSER"/>
</dbReference>
<dbReference type="InterPro" id="IPR002317">
    <property type="entry name" value="Ser-tRNA-ligase_type_1"/>
</dbReference>
<organism evidence="18 19">
    <name type="scientific">Micavibrio aeruginosavorus</name>
    <dbReference type="NCBI Taxonomy" id="349221"/>
    <lineage>
        <taxon>Bacteria</taxon>
        <taxon>Pseudomonadati</taxon>
        <taxon>Bdellovibrionota</taxon>
        <taxon>Bdellovibrionia</taxon>
        <taxon>Bdellovibrionales</taxon>
        <taxon>Pseudobdellovibrionaceae</taxon>
        <taxon>Micavibrio</taxon>
    </lineage>
</organism>
<sequence length="436" mass="48631">MHDIAAIRKDPAAYDKNWARRGVSPQTPEILKLDAERRAVQTEMQDLQNQRNTKSKEIGVIKGKGGDAAALMNEVAAMKDRMAELEQTEAALAEKLNTILASLPNLLDADTPDGKDENDNKEVRKVGTPKRLNSQTPEHFEIGEALGMMDFETAAKMSGSRFTLMHSGLARMERALAQFMLDTHTQEHGYTEVSPPLLVRDNALYGTGQLPKFAEDLFHTTSDHWLIPTAEVSLTNIVADCIVEDDYLPRRYTAWTPCFRSEAGAAGKDTRGMIRQHQFYKVELVSVTLPEQSNDEHERMTGCAENILKKLELPFRTISLCSGDIGFGSRKTYDIEVWLPGQDRYREISSCSNCGDFQARRMKARFRRKGEKDTQFLHTLNGSGVAVGRALIAVMENYYDPDDGGVFVPAALKPYMGGIEKLIPADTATQAQKRAI</sequence>
<dbReference type="EMBL" id="CP066681">
    <property type="protein sequence ID" value="QQG37166.1"/>
    <property type="molecule type" value="Genomic_DNA"/>
</dbReference>
<feature type="binding site" evidence="12 14">
    <location>
        <begin position="347"/>
        <end position="350"/>
    </location>
    <ligand>
        <name>ATP</name>
        <dbReference type="ChEBI" id="CHEBI:30616"/>
    </ligand>
</feature>
<feature type="binding site" evidence="13">
    <location>
        <position position="381"/>
    </location>
    <ligand>
        <name>L-serine</name>
        <dbReference type="ChEBI" id="CHEBI:33384"/>
    </ligand>
</feature>
<comment type="subcellular location">
    <subcellularLocation>
        <location evidence="1 12">Cytoplasm</location>
    </subcellularLocation>
</comment>
<protein>
    <recommendedName>
        <fullName evidence="12">Serine--tRNA ligase</fullName>
        <ecNumber evidence="12">6.1.1.11</ecNumber>
    </recommendedName>
    <alternativeName>
        <fullName evidence="12">Seryl-tRNA synthetase</fullName>
        <shortName evidence="12">SerRS</shortName>
    </alternativeName>
    <alternativeName>
        <fullName evidence="12">Seryl-tRNA(Ser/Sec) synthetase</fullName>
    </alternativeName>
</protein>
<keyword evidence="9 12" id="KW-0030">Aminoacyl-tRNA synthetase</keyword>
<evidence type="ECO:0000256" key="16">
    <source>
        <dbReference type="SAM" id="MobiDB-lite"/>
    </source>
</evidence>
<feature type="domain" description="Aminoacyl-transfer RNA synthetases class-II family profile" evidence="17">
    <location>
        <begin position="171"/>
        <end position="409"/>
    </location>
</feature>
<dbReference type="GO" id="GO:0005737">
    <property type="term" value="C:cytoplasm"/>
    <property type="evidence" value="ECO:0007669"/>
    <property type="project" value="UniProtKB-SubCell"/>
</dbReference>
<dbReference type="Gene3D" id="3.30.930.10">
    <property type="entry name" value="Bira Bifunctional Protein, Domain 2"/>
    <property type="match status" value="1"/>
</dbReference>
<keyword evidence="5 12" id="KW-0436">Ligase</keyword>
<evidence type="ECO:0000256" key="8">
    <source>
        <dbReference type="ARBA" id="ARBA00022917"/>
    </source>
</evidence>
<proteinExistence type="inferred from homology"/>
<dbReference type="Gene3D" id="1.10.287.40">
    <property type="entry name" value="Serine-tRNA synthetase, tRNA binding domain"/>
    <property type="match status" value="1"/>
</dbReference>
<evidence type="ECO:0000256" key="12">
    <source>
        <dbReference type="HAMAP-Rule" id="MF_00176"/>
    </source>
</evidence>
<evidence type="ECO:0000256" key="11">
    <source>
        <dbReference type="ARBA" id="ARBA00048823"/>
    </source>
</evidence>
<feature type="binding site" evidence="12 13">
    <location>
        <position position="283"/>
    </location>
    <ligand>
        <name>L-serine</name>
        <dbReference type="ChEBI" id="CHEBI:33384"/>
    </ligand>
</feature>
<evidence type="ECO:0000256" key="2">
    <source>
        <dbReference type="ARBA" id="ARBA00005045"/>
    </source>
</evidence>
<evidence type="ECO:0000256" key="7">
    <source>
        <dbReference type="ARBA" id="ARBA00022840"/>
    </source>
</evidence>
<dbReference type="Proteomes" id="UP000595362">
    <property type="component" value="Chromosome"/>
</dbReference>
<reference evidence="18 19" key="1">
    <citation type="submission" date="2020-07" db="EMBL/GenBank/DDBJ databases">
        <title>Huge and variable diversity of episymbiotic CPR bacteria and DPANN archaea in groundwater ecosystems.</title>
        <authorList>
            <person name="He C.Y."/>
            <person name="Keren R."/>
            <person name="Whittaker M."/>
            <person name="Farag I.F."/>
            <person name="Doudna J."/>
            <person name="Cate J.H.D."/>
            <person name="Banfield J.F."/>
        </authorList>
    </citation>
    <scope>NUCLEOTIDE SEQUENCE [LARGE SCALE GENOMIC DNA]</scope>
    <source>
        <strain evidence="18">NC_groundwater_70_Ag_B-0.1um_54_66</strain>
    </source>
</reference>
<evidence type="ECO:0000256" key="1">
    <source>
        <dbReference type="ARBA" id="ARBA00004496"/>
    </source>
</evidence>
<dbReference type="NCBIfam" id="TIGR00414">
    <property type="entry name" value="serS"/>
    <property type="match status" value="1"/>
</dbReference>
<keyword evidence="7 12" id="KW-0067">ATP-binding</keyword>
<evidence type="ECO:0000256" key="14">
    <source>
        <dbReference type="PIRSR" id="PIRSR001529-2"/>
    </source>
</evidence>
<dbReference type="PROSITE" id="PS50862">
    <property type="entry name" value="AA_TRNA_LIGASE_II"/>
    <property type="match status" value="1"/>
</dbReference>
<dbReference type="SUPFAM" id="SSF55681">
    <property type="entry name" value="Class II aaRS and biotin synthetases"/>
    <property type="match status" value="1"/>
</dbReference>
<comment type="catalytic activity">
    <reaction evidence="10 12">
        <text>tRNA(Sec) + L-serine + ATP = L-seryl-tRNA(Sec) + AMP + diphosphate + H(+)</text>
        <dbReference type="Rhea" id="RHEA:42580"/>
        <dbReference type="Rhea" id="RHEA-COMP:9742"/>
        <dbReference type="Rhea" id="RHEA-COMP:10128"/>
        <dbReference type="ChEBI" id="CHEBI:15378"/>
        <dbReference type="ChEBI" id="CHEBI:30616"/>
        <dbReference type="ChEBI" id="CHEBI:33019"/>
        <dbReference type="ChEBI" id="CHEBI:33384"/>
        <dbReference type="ChEBI" id="CHEBI:78442"/>
        <dbReference type="ChEBI" id="CHEBI:78533"/>
        <dbReference type="ChEBI" id="CHEBI:456215"/>
        <dbReference type="EC" id="6.1.1.11"/>
    </reaction>
</comment>
<comment type="pathway">
    <text evidence="2 12">Aminoacyl-tRNA biosynthesis; selenocysteinyl-tRNA(Sec) biosynthesis; L-seryl-tRNA(Sec) from L-serine and tRNA(Sec): step 1/1.</text>
</comment>
<dbReference type="InterPro" id="IPR006195">
    <property type="entry name" value="aa-tRNA-synth_II"/>
</dbReference>
<dbReference type="Pfam" id="PF02403">
    <property type="entry name" value="Seryl_tRNA_N"/>
    <property type="match status" value="1"/>
</dbReference>
<dbReference type="GO" id="GO:0016260">
    <property type="term" value="P:selenocysteine biosynthetic process"/>
    <property type="evidence" value="ECO:0007669"/>
    <property type="project" value="UniProtKB-UniRule"/>
</dbReference>
<dbReference type="EC" id="6.1.1.11" evidence="12"/>
<dbReference type="SUPFAM" id="SSF46589">
    <property type="entry name" value="tRNA-binding arm"/>
    <property type="match status" value="1"/>
</dbReference>
<feature type="binding site" evidence="13">
    <location>
        <position position="229"/>
    </location>
    <ligand>
        <name>L-serine</name>
        <dbReference type="ChEBI" id="CHEBI:33384"/>
    </ligand>
</feature>
<feature type="coiled-coil region" evidence="15">
    <location>
        <begin position="30"/>
        <end position="95"/>
    </location>
</feature>
<dbReference type="CDD" id="cd00770">
    <property type="entry name" value="SerRS_core"/>
    <property type="match status" value="1"/>
</dbReference>
<name>A0A7T5R492_9BACT</name>
<feature type="binding site" evidence="13">
    <location>
        <position position="260"/>
    </location>
    <ligand>
        <name>L-serine</name>
        <dbReference type="ChEBI" id="CHEBI:33384"/>
    </ligand>
</feature>
<dbReference type="GO" id="GO:0005524">
    <property type="term" value="F:ATP binding"/>
    <property type="evidence" value="ECO:0007669"/>
    <property type="project" value="UniProtKB-UniRule"/>
</dbReference>
<evidence type="ECO:0000256" key="15">
    <source>
        <dbReference type="SAM" id="Coils"/>
    </source>
</evidence>
<comment type="similarity">
    <text evidence="3 12">Belongs to the class-II aminoacyl-tRNA synthetase family. Type-1 seryl-tRNA synthetase subfamily.</text>
</comment>
<keyword evidence="15" id="KW-0175">Coiled coil</keyword>
<dbReference type="PANTHER" id="PTHR43697">
    <property type="entry name" value="SERYL-TRNA SYNTHETASE"/>
    <property type="match status" value="1"/>
</dbReference>
<evidence type="ECO:0000256" key="5">
    <source>
        <dbReference type="ARBA" id="ARBA00022598"/>
    </source>
</evidence>
<comment type="caution">
    <text evidence="12">Lacks conserved residue(s) required for the propagation of feature annotation.</text>
</comment>
<gene>
    <name evidence="12 18" type="primary">serS</name>
    <name evidence="18" type="ORF">HYS17_05235</name>
</gene>
<accession>A0A7T5R492</accession>
<dbReference type="GO" id="GO:0004828">
    <property type="term" value="F:serine-tRNA ligase activity"/>
    <property type="evidence" value="ECO:0007669"/>
    <property type="project" value="UniProtKB-UniRule"/>
</dbReference>
<dbReference type="InterPro" id="IPR045864">
    <property type="entry name" value="aa-tRNA-synth_II/BPL/LPL"/>
</dbReference>
<dbReference type="InterPro" id="IPR015866">
    <property type="entry name" value="Ser-tRNA-synth_1_N"/>
</dbReference>
<dbReference type="HAMAP" id="MF_00176">
    <property type="entry name" value="Ser_tRNA_synth_type1"/>
    <property type="match status" value="1"/>
</dbReference>
<feature type="binding site" evidence="12 14">
    <location>
        <begin position="260"/>
        <end position="262"/>
    </location>
    <ligand>
        <name>ATP</name>
        <dbReference type="ChEBI" id="CHEBI:30616"/>
    </ligand>
</feature>
<evidence type="ECO:0000256" key="3">
    <source>
        <dbReference type="ARBA" id="ARBA00010728"/>
    </source>
</evidence>
<keyword evidence="4 12" id="KW-0963">Cytoplasm</keyword>
<evidence type="ECO:0000256" key="4">
    <source>
        <dbReference type="ARBA" id="ARBA00022490"/>
    </source>
</evidence>
<dbReference type="InterPro" id="IPR033729">
    <property type="entry name" value="SerRS_core"/>
</dbReference>
<dbReference type="InterPro" id="IPR010978">
    <property type="entry name" value="tRNA-bd_arm"/>
</dbReference>
<dbReference type="PANTHER" id="PTHR43697:SF1">
    <property type="entry name" value="SERINE--TRNA LIGASE"/>
    <property type="match status" value="1"/>
</dbReference>
<dbReference type="UniPathway" id="UPA00906">
    <property type="reaction ID" value="UER00895"/>
</dbReference>
<dbReference type="InterPro" id="IPR002314">
    <property type="entry name" value="aa-tRNA-synt_IIb"/>
</dbReference>
<evidence type="ECO:0000313" key="18">
    <source>
        <dbReference type="EMBL" id="QQG37166.1"/>
    </source>
</evidence>
<comment type="domain">
    <text evidence="12">Consists of two distinct domains, a catalytic core and a N-terminal extension that is involved in tRNA binding.</text>
</comment>
<dbReference type="InterPro" id="IPR042103">
    <property type="entry name" value="SerRS_1_N_sf"/>
</dbReference>
<dbReference type="Pfam" id="PF00587">
    <property type="entry name" value="tRNA-synt_2b"/>
    <property type="match status" value="1"/>
</dbReference>
<feature type="compositionally biased region" description="Basic and acidic residues" evidence="16">
    <location>
        <begin position="112"/>
        <end position="125"/>
    </location>
</feature>
<evidence type="ECO:0000313" key="19">
    <source>
        <dbReference type="Proteomes" id="UP000595362"/>
    </source>
</evidence>
<evidence type="ECO:0000259" key="17">
    <source>
        <dbReference type="PROSITE" id="PS50862"/>
    </source>
</evidence>
<comment type="catalytic activity">
    <reaction evidence="11 12">
        <text>tRNA(Ser) + L-serine + ATP = L-seryl-tRNA(Ser) + AMP + diphosphate + H(+)</text>
        <dbReference type="Rhea" id="RHEA:12292"/>
        <dbReference type="Rhea" id="RHEA-COMP:9669"/>
        <dbReference type="Rhea" id="RHEA-COMP:9703"/>
        <dbReference type="ChEBI" id="CHEBI:15378"/>
        <dbReference type="ChEBI" id="CHEBI:30616"/>
        <dbReference type="ChEBI" id="CHEBI:33019"/>
        <dbReference type="ChEBI" id="CHEBI:33384"/>
        <dbReference type="ChEBI" id="CHEBI:78442"/>
        <dbReference type="ChEBI" id="CHEBI:78533"/>
        <dbReference type="ChEBI" id="CHEBI:456215"/>
        <dbReference type="EC" id="6.1.1.11"/>
    </reaction>
</comment>
<evidence type="ECO:0000256" key="9">
    <source>
        <dbReference type="ARBA" id="ARBA00023146"/>
    </source>
</evidence>
<feature type="binding site" evidence="12">
    <location>
        <begin position="229"/>
        <end position="231"/>
    </location>
    <ligand>
        <name>L-serine</name>
        <dbReference type="ChEBI" id="CHEBI:33384"/>
    </ligand>
</feature>
<keyword evidence="8 12" id="KW-0648">Protein biosynthesis</keyword>
<evidence type="ECO:0000256" key="13">
    <source>
        <dbReference type="PIRSR" id="PIRSR001529-1"/>
    </source>
</evidence>
<feature type="binding site" evidence="12">
    <location>
        <position position="383"/>
    </location>
    <ligand>
        <name>L-serine</name>
        <dbReference type="ChEBI" id="CHEBI:33384"/>
    </ligand>
</feature>
<comment type="subunit">
    <text evidence="12">Homodimer. The tRNA molecule binds across the dimer.</text>
</comment>
<dbReference type="AlphaFoldDB" id="A0A7T5R492"/>
<dbReference type="PIRSF" id="PIRSF001529">
    <property type="entry name" value="Ser-tRNA-synth_IIa"/>
    <property type="match status" value="1"/>
</dbReference>